<reference evidence="1 2" key="1">
    <citation type="submission" date="2019-05" db="EMBL/GenBank/DDBJ databases">
        <title>Emergence of the Ug99 lineage of the wheat stem rust pathogen through somatic hybridization.</title>
        <authorList>
            <person name="Li F."/>
            <person name="Upadhyaya N.M."/>
            <person name="Sperschneider J."/>
            <person name="Matny O."/>
            <person name="Nguyen-Phuc H."/>
            <person name="Mago R."/>
            <person name="Raley C."/>
            <person name="Miller M.E."/>
            <person name="Silverstein K.A.T."/>
            <person name="Henningsen E."/>
            <person name="Hirsch C.D."/>
            <person name="Visser B."/>
            <person name="Pretorius Z.A."/>
            <person name="Steffenson B.J."/>
            <person name="Schwessinger B."/>
            <person name="Dodds P.N."/>
            <person name="Figueroa M."/>
        </authorList>
    </citation>
    <scope>NUCLEOTIDE SEQUENCE [LARGE SCALE GENOMIC DNA]</scope>
    <source>
        <strain evidence="1">21-0</strain>
    </source>
</reference>
<evidence type="ECO:0000313" key="2">
    <source>
        <dbReference type="Proteomes" id="UP000324748"/>
    </source>
</evidence>
<accession>A0A5B0NNY8</accession>
<name>A0A5B0NNY8_PUCGR</name>
<keyword evidence="2" id="KW-1185">Reference proteome</keyword>
<dbReference type="Proteomes" id="UP000324748">
    <property type="component" value="Unassembled WGS sequence"/>
</dbReference>
<sequence length="102" mass="11797">MAQSVVEEQQEESLHHNLRNILAKLNINTVEEFFGLDKKQIRRWLSLIAIEIVQSIPTSSSDFMLWYATLMATILFLIDKGCFRASCRPHPFQPGQIQPRNP</sequence>
<protein>
    <submittedName>
        <fullName evidence="1">Uncharacterized protein</fullName>
    </submittedName>
</protein>
<dbReference type="EMBL" id="VSWC01000093">
    <property type="protein sequence ID" value="KAA1089648.1"/>
    <property type="molecule type" value="Genomic_DNA"/>
</dbReference>
<organism evidence="1 2">
    <name type="scientific">Puccinia graminis f. sp. tritici</name>
    <dbReference type="NCBI Taxonomy" id="56615"/>
    <lineage>
        <taxon>Eukaryota</taxon>
        <taxon>Fungi</taxon>
        <taxon>Dikarya</taxon>
        <taxon>Basidiomycota</taxon>
        <taxon>Pucciniomycotina</taxon>
        <taxon>Pucciniomycetes</taxon>
        <taxon>Pucciniales</taxon>
        <taxon>Pucciniaceae</taxon>
        <taxon>Puccinia</taxon>
    </lineage>
</organism>
<comment type="caution">
    <text evidence="1">The sequence shown here is derived from an EMBL/GenBank/DDBJ whole genome shotgun (WGS) entry which is preliminary data.</text>
</comment>
<dbReference type="AlphaFoldDB" id="A0A5B0NNY8"/>
<evidence type="ECO:0000313" key="1">
    <source>
        <dbReference type="EMBL" id="KAA1089648.1"/>
    </source>
</evidence>
<proteinExistence type="predicted"/>
<gene>
    <name evidence="1" type="ORF">PGT21_025861</name>
</gene>